<comment type="similarity">
    <text evidence="1">Belongs to the 'phage' integrase family.</text>
</comment>
<dbReference type="InterPro" id="IPR044068">
    <property type="entry name" value="CB"/>
</dbReference>
<dbReference type="RefSeq" id="WP_065077984.1">
    <property type="nucleotide sequence ID" value="NZ_LROS01000015.1"/>
</dbReference>
<evidence type="ECO:0000313" key="8">
    <source>
        <dbReference type="Proteomes" id="UP000093954"/>
    </source>
</evidence>
<dbReference type="InterPro" id="IPR011010">
    <property type="entry name" value="DNA_brk_join_enz"/>
</dbReference>
<dbReference type="InterPro" id="IPR010998">
    <property type="entry name" value="Integrase_recombinase_N"/>
</dbReference>
<dbReference type="Pfam" id="PF00589">
    <property type="entry name" value="Phage_integrase"/>
    <property type="match status" value="1"/>
</dbReference>
<dbReference type="AlphaFoldDB" id="A0A1A6AVS5"/>
<dbReference type="PANTHER" id="PTHR30349">
    <property type="entry name" value="PHAGE INTEGRASE-RELATED"/>
    <property type="match status" value="1"/>
</dbReference>
<proteinExistence type="inferred from homology"/>
<evidence type="ECO:0000256" key="1">
    <source>
        <dbReference type="ARBA" id="ARBA00008857"/>
    </source>
</evidence>
<sequence length="415" mass="48436">MVHNVLPDWNKFSQRLTQDLKYCNVTVKRYKYVFHSLENDYLSKFCNCFNVTDQLKGSMRLIDKDYADGKISRDKLLRLRRVLSKISDYIYYGVLSWKQLPQYEKRYAIQKNEVVLQKFIQNYSRDHAESIAYRTKGIVRQFMIYLENYQNKNLEKINEEKLLAFLRFMNIKRPAGLKTVISSLKSFVLYLYQECIVSKDFSYVLKNPVSPHRRMYRIFSLEEKNRILEAIDTSTILGKRDYAIFSIASDCGLRSSDISSLKLKDIDWYHSCISIVQNKTGRPLIIPFKNKTGNAVANYILHARGHSDLPFVFLKETYFNTKITSSLLCLRLEKYMDLAGIKRSPKDKLGMHTFRRSLGTELMESGSSLELVSQILGHDGTSATQLYISYSEELLAECPLDLKSLPSLWEDQYAE</sequence>
<dbReference type="PATRIC" id="fig|1353534.3.peg.1712"/>
<dbReference type="GO" id="GO:0015074">
    <property type="term" value="P:DNA integration"/>
    <property type="evidence" value="ECO:0007669"/>
    <property type="project" value="InterPro"/>
</dbReference>
<dbReference type="Gene3D" id="1.10.150.130">
    <property type="match status" value="1"/>
</dbReference>
<dbReference type="EMBL" id="LROS01000015">
    <property type="protein sequence ID" value="OBR94138.1"/>
    <property type="molecule type" value="Genomic_DNA"/>
</dbReference>
<organism evidence="7 8">
    <name type="scientific">Clostridium ragsdalei P11</name>
    <dbReference type="NCBI Taxonomy" id="1353534"/>
    <lineage>
        <taxon>Bacteria</taxon>
        <taxon>Bacillati</taxon>
        <taxon>Bacillota</taxon>
        <taxon>Clostridia</taxon>
        <taxon>Eubacteriales</taxon>
        <taxon>Clostridiaceae</taxon>
        <taxon>Clostridium</taxon>
    </lineage>
</organism>
<evidence type="ECO:0000256" key="4">
    <source>
        <dbReference type="PROSITE-ProRule" id="PRU01248"/>
    </source>
</evidence>
<feature type="domain" description="Tyr recombinase" evidence="5">
    <location>
        <begin position="214"/>
        <end position="400"/>
    </location>
</feature>
<evidence type="ECO:0000256" key="3">
    <source>
        <dbReference type="ARBA" id="ARBA00023172"/>
    </source>
</evidence>
<evidence type="ECO:0000259" key="6">
    <source>
        <dbReference type="PROSITE" id="PS51900"/>
    </source>
</evidence>
<dbReference type="SUPFAM" id="SSF56349">
    <property type="entry name" value="DNA breaking-rejoining enzymes"/>
    <property type="match status" value="1"/>
</dbReference>
<dbReference type="InterPro" id="IPR050090">
    <property type="entry name" value="Tyrosine_recombinase_XerCD"/>
</dbReference>
<reference evidence="7 8" key="1">
    <citation type="journal article" date="2012" name="Front. Microbiol.">
        <title>Draft Genome Sequence of the Virulent Strain 01-B526 of the Fish Pathogen Aeromonas salmonicida.</title>
        <authorList>
            <person name="Charette S.J."/>
            <person name="Brochu F."/>
            <person name="Boyle B."/>
            <person name="Filion G."/>
            <person name="Tanaka K.H."/>
            <person name="Derome N."/>
        </authorList>
    </citation>
    <scope>NUCLEOTIDE SEQUENCE [LARGE SCALE GENOMIC DNA]</scope>
    <source>
        <strain evidence="7 8">P11</strain>
    </source>
</reference>
<dbReference type="PROSITE" id="PS51898">
    <property type="entry name" value="TYR_RECOMBINASE"/>
    <property type="match status" value="1"/>
</dbReference>
<dbReference type="PANTHER" id="PTHR30349:SF41">
    <property type="entry name" value="INTEGRASE_RECOMBINASE PROTEIN MJ0367-RELATED"/>
    <property type="match status" value="1"/>
</dbReference>
<dbReference type="InterPro" id="IPR013762">
    <property type="entry name" value="Integrase-like_cat_sf"/>
</dbReference>
<dbReference type="InterPro" id="IPR002104">
    <property type="entry name" value="Integrase_catalytic"/>
</dbReference>
<gene>
    <name evidence="7" type="primary">xerD_4</name>
    <name evidence="7" type="ORF">CLRAG_16780</name>
</gene>
<dbReference type="Gene3D" id="1.10.443.10">
    <property type="entry name" value="Intergrase catalytic core"/>
    <property type="match status" value="1"/>
</dbReference>
<dbReference type="GO" id="GO:0006310">
    <property type="term" value="P:DNA recombination"/>
    <property type="evidence" value="ECO:0007669"/>
    <property type="project" value="UniProtKB-KW"/>
</dbReference>
<accession>A0A1A6AVS5</accession>
<keyword evidence="3" id="KW-0233">DNA recombination</keyword>
<name>A0A1A6AVS5_9CLOT</name>
<keyword evidence="2 4" id="KW-0238">DNA-binding</keyword>
<evidence type="ECO:0000313" key="7">
    <source>
        <dbReference type="EMBL" id="OBR94138.1"/>
    </source>
</evidence>
<evidence type="ECO:0000256" key="2">
    <source>
        <dbReference type="ARBA" id="ARBA00023125"/>
    </source>
</evidence>
<feature type="domain" description="Core-binding (CB)" evidence="6">
    <location>
        <begin position="114"/>
        <end position="192"/>
    </location>
</feature>
<protein>
    <submittedName>
        <fullName evidence="7">Tyrosine recombinase XerD</fullName>
    </submittedName>
</protein>
<comment type="caution">
    <text evidence="7">The sequence shown here is derived from an EMBL/GenBank/DDBJ whole genome shotgun (WGS) entry which is preliminary data.</text>
</comment>
<dbReference type="Proteomes" id="UP000093954">
    <property type="component" value="Unassembled WGS sequence"/>
</dbReference>
<evidence type="ECO:0000259" key="5">
    <source>
        <dbReference type="PROSITE" id="PS51898"/>
    </source>
</evidence>
<keyword evidence="8" id="KW-1185">Reference proteome</keyword>
<dbReference type="GO" id="GO:0003677">
    <property type="term" value="F:DNA binding"/>
    <property type="evidence" value="ECO:0007669"/>
    <property type="project" value="UniProtKB-UniRule"/>
</dbReference>
<dbReference type="PROSITE" id="PS51900">
    <property type="entry name" value="CB"/>
    <property type="match status" value="1"/>
</dbReference>